<feature type="transmembrane region" description="Helical" evidence="1">
    <location>
        <begin position="6"/>
        <end position="25"/>
    </location>
</feature>
<keyword evidence="1" id="KW-1133">Transmembrane helix</keyword>
<feature type="transmembrane region" description="Helical" evidence="1">
    <location>
        <begin position="311"/>
        <end position="332"/>
    </location>
</feature>
<reference evidence="2" key="2">
    <citation type="journal article" date="2021" name="PeerJ">
        <title>Extensive microbial diversity within the chicken gut microbiome revealed by metagenomics and culture.</title>
        <authorList>
            <person name="Gilroy R."/>
            <person name="Ravi A."/>
            <person name="Getino M."/>
            <person name="Pursley I."/>
            <person name="Horton D.L."/>
            <person name="Alikhan N.F."/>
            <person name="Baker D."/>
            <person name="Gharbi K."/>
            <person name="Hall N."/>
            <person name="Watson M."/>
            <person name="Adriaenssens E.M."/>
            <person name="Foster-Nyarko E."/>
            <person name="Jarju S."/>
            <person name="Secka A."/>
            <person name="Antonio M."/>
            <person name="Oren A."/>
            <person name="Chaudhuri R.R."/>
            <person name="La Ragione R."/>
            <person name="Hildebrand F."/>
            <person name="Pallen M.J."/>
        </authorList>
    </citation>
    <scope>NUCLEOTIDE SEQUENCE</scope>
    <source>
        <strain evidence="2">E3-2379</strain>
    </source>
</reference>
<gene>
    <name evidence="2" type="ORF">IAC13_05735</name>
</gene>
<dbReference type="InterPro" id="IPR049576">
    <property type="entry name" value="HDC-like"/>
</dbReference>
<dbReference type="Proteomes" id="UP000823618">
    <property type="component" value="Unassembled WGS sequence"/>
</dbReference>
<evidence type="ECO:0000313" key="2">
    <source>
        <dbReference type="EMBL" id="MBO8463416.1"/>
    </source>
</evidence>
<feature type="transmembrane region" description="Helical" evidence="1">
    <location>
        <begin position="253"/>
        <end position="274"/>
    </location>
</feature>
<feature type="transmembrane region" description="Helical" evidence="1">
    <location>
        <begin position="32"/>
        <end position="52"/>
    </location>
</feature>
<evidence type="ECO:0000313" key="3">
    <source>
        <dbReference type="Proteomes" id="UP000823618"/>
    </source>
</evidence>
<sequence>METLWTPLFAFMIFTLCFGLFGDIIARKTKAIISAIIVGCIIYLIGFLTGIIPTTAVDDTGITVVMSNFGIALMITNLGTLINLKDLIREWKTVIISCVGLIGIAIVAFTIGSWLFGRDYALTSAPPLSGAIIATILTTDAANAAGRPDLAAFATLVCAMQMFVGLPLASKALKIEANRFLKENNLSHSSITNQTTSTAKEKPKEWDINFKILKELPQWMQTPGIILFKLSFVAIIATLLSNLTMFGERTTPLLNVNIAYLLCGIIATEIGFLETNALTKANCFGFLMLGTLAILPGNFKSVTWASLSEMIIPLIGMLLLSAIGIIIMSIIAGKIFGYSPAISAACGLTALFGYPCTQIITDEVVESLSINQEEKKRIQQHLLPKMLIAGFTTVTIASVIFSGIIIPMIF</sequence>
<feature type="transmembrane region" description="Helical" evidence="1">
    <location>
        <begin position="226"/>
        <end position="247"/>
    </location>
</feature>
<feature type="transmembrane region" description="Helical" evidence="1">
    <location>
        <begin position="94"/>
        <end position="116"/>
    </location>
</feature>
<dbReference type="EMBL" id="JADIML010000158">
    <property type="protein sequence ID" value="MBO8463416.1"/>
    <property type="molecule type" value="Genomic_DNA"/>
</dbReference>
<comment type="caution">
    <text evidence="2">The sequence shown here is derived from an EMBL/GenBank/DDBJ whole genome shotgun (WGS) entry which is preliminary data.</text>
</comment>
<feature type="transmembrane region" description="Helical" evidence="1">
    <location>
        <begin position="64"/>
        <end position="82"/>
    </location>
</feature>
<feature type="transmembrane region" description="Helical" evidence="1">
    <location>
        <begin position="150"/>
        <end position="169"/>
    </location>
</feature>
<reference evidence="2" key="1">
    <citation type="submission" date="2020-10" db="EMBL/GenBank/DDBJ databases">
        <authorList>
            <person name="Gilroy R."/>
        </authorList>
    </citation>
    <scope>NUCLEOTIDE SEQUENCE</scope>
    <source>
        <strain evidence="2">E3-2379</strain>
    </source>
</reference>
<evidence type="ECO:0000256" key="1">
    <source>
        <dbReference type="SAM" id="Phobius"/>
    </source>
</evidence>
<keyword evidence="1" id="KW-0812">Transmembrane</keyword>
<proteinExistence type="predicted"/>
<name>A0A9D9HZX9_9FIRM</name>
<protein>
    <submittedName>
        <fullName evidence="2">Uncharacterized protein</fullName>
    </submittedName>
</protein>
<accession>A0A9D9HZX9</accession>
<dbReference type="AlphaFoldDB" id="A0A9D9HZX9"/>
<feature type="transmembrane region" description="Helical" evidence="1">
    <location>
        <begin position="281"/>
        <end position="299"/>
    </location>
</feature>
<keyword evidence="1" id="KW-0472">Membrane</keyword>
<feature type="transmembrane region" description="Helical" evidence="1">
    <location>
        <begin position="386"/>
        <end position="409"/>
    </location>
</feature>
<dbReference type="CDD" id="cd21416">
    <property type="entry name" value="HDC_protein"/>
    <property type="match status" value="1"/>
</dbReference>
<organism evidence="2 3">
    <name type="scientific">Candidatus Scybalomonas excrementavium</name>
    <dbReference type="NCBI Taxonomy" id="2840943"/>
    <lineage>
        <taxon>Bacteria</taxon>
        <taxon>Bacillati</taxon>
        <taxon>Bacillota</taxon>
        <taxon>Clostridia</taxon>
        <taxon>Lachnospirales</taxon>
        <taxon>Lachnospiraceae</taxon>
        <taxon>Lachnospiraceae incertae sedis</taxon>
        <taxon>Candidatus Scybalomonas</taxon>
    </lineage>
</organism>